<accession>M7MGE2</accession>
<keyword evidence="3" id="KW-0238">DNA-binding</keyword>
<dbReference type="Pfam" id="PF13495">
    <property type="entry name" value="Phage_int_SAM_4"/>
    <property type="match status" value="1"/>
</dbReference>
<dbReference type="PROSITE" id="PS51898">
    <property type="entry name" value="TYR_RECOMBINASE"/>
    <property type="match status" value="1"/>
</dbReference>
<dbReference type="InterPro" id="IPR010998">
    <property type="entry name" value="Integrase_recombinase_N"/>
</dbReference>
<dbReference type="SUPFAM" id="SSF56349">
    <property type="entry name" value="DNA breaking-rejoining enzymes"/>
    <property type="match status" value="1"/>
</dbReference>
<dbReference type="GO" id="GO:0015074">
    <property type="term" value="P:DNA integration"/>
    <property type="evidence" value="ECO:0007669"/>
    <property type="project" value="UniProtKB-KW"/>
</dbReference>
<dbReference type="Gene3D" id="1.10.150.130">
    <property type="match status" value="1"/>
</dbReference>
<evidence type="ECO:0000259" key="5">
    <source>
        <dbReference type="PROSITE" id="PS51898"/>
    </source>
</evidence>
<dbReference type="Proteomes" id="UP000012024">
    <property type="component" value="Unassembled WGS sequence"/>
</dbReference>
<sequence>MKLIITLKPLWHHNKQQIAIGFGYHDTIRKYIKQFEGVLWSNTHKTFYVNYSQQTLHKLFRFLQHGGYFVDYSSMSYLKKTPEKKTIKIKPPHKVILYRELPKSHKDLLKDYVNNLKGKRLSESTITIYSYFILRFLNYVKDVNKNQWETRHIDLFMENVIAKEAYSISTHRQSISALKYFTNLCKLPLFDASDYERPKKSKHLPIVLSNEAIIDLIRVTKNLKHRVIIALLYSCGFRIGELLQLKLPDIDIARSQIRVLKGKGRKDRVVSMSEVIKPLLINYINTYQPTNYLIEGRDGNAYSAVSVRYFLKQSCKLAGINQKVTPHTLRHCYATHMLENGVDLRYIQELLGHAKPETTMVYTHVAKKDIMQIPNPLDVAIKGYMESDKSNKKVLLSGK</sequence>
<keyword evidence="4" id="KW-0233">DNA recombination</keyword>
<evidence type="ECO:0000256" key="3">
    <source>
        <dbReference type="ARBA" id="ARBA00023125"/>
    </source>
</evidence>
<reference evidence="6 7" key="1">
    <citation type="submission" date="2012-12" db="EMBL/GenBank/DDBJ databases">
        <title>Genome assembly of Formosa sp. AK20.</title>
        <authorList>
            <person name="Kumar R."/>
            <person name="Khatri I."/>
            <person name="Vaidya B."/>
            <person name="Subramanian S."/>
            <person name="Pinnaka A."/>
        </authorList>
    </citation>
    <scope>NUCLEOTIDE SEQUENCE [LARGE SCALE GENOMIC DNA]</scope>
    <source>
        <strain evidence="6 7">AK20</strain>
    </source>
</reference>
<dbReference type="InterPro" id="IPR004107">
    <property type="entry name" value="Integrase_SAM-like_N"/>
</dbReference>
<dbReference type="AlphaFoldDB" id="M7MGE2"/>
<gene>
    <name evidence="6" type="ORF">D778_01290</name>
</gene>
<dbReference type="GeneID" id="98642464"/>
<keyword evidence="7" id="KW-1185">Reference proteome</keyword>
<evidence type="ECO:0000256" key="1">
    <source>
        <dbReference type="ARBA" id="ARBA00008857"/>
    </source>
</evidence>
<dbReference type="InterPro" id="IPR002104">
    <property type="entry name" value="Integrase_catalytic"/>
</dbReference>
<evidence type="ECO:0000256" key="2">
    <source>
        <dbReference type="ARBA" id="ARBA00022908"/>
    </source>
</evidence>
<dbReference type="Gene3D" id="1.10.443.10">
    <property type="entry name" value="Intergrase catalytic core"/>
    <property type="match status" value="2"/>
</dbReference>
<protein>
    <submittedName>
        <fullName evidence="6">Phage integrase family protein</fullName>
    </submittedName>
</protein>
<feature type="domain" description="Tyr recombinase" evidence="5">
    <location>
        <begin position="203"/>
        <end position="375"/>
    </location>
</feature>
<dbReference type="PANTHER" id="PTHR30349:SF41">
    <property type="entry name" value="INTEGRASE_RECOMBINASE PROTEIN MJ0367-RELATED"/>
    <property type="match status" value="1"/>
</dbReference>
<comment type="caution">
    <text evidence="6">The sequence shown here is derived from an EMBL/GenBank/DDBJ whole genome shotgun (WGS) entry which is preliminary data.</text>
</comment>
<name>M7MGE2_9FLAO</name>
<evidence type="ECO:0000313" key="7">
    <source>
        <dbReference type="Proteomes" id="UP000012024"/>
    </source>
</evidence>
<dbReference type="PATRIC" id="fig|1137281.3.peg.2647"/>
<evidence type="ECO:0000313" key="6">
    <source>
        <dbReference type="EMBL" id="EMQ93880.1"/>
    </source>
</evidence>
<evidence type="ECO:0000256" key="4">
    <source>
        <dbReference type="ARBA" id="ARBA00023172"/>
    </source>
</evidence>
<comment type="similarity">
    <text evidence="1">Belongs to the 'phage' integrase family.</text>
</comment>
<dbReference type="GO" id="GO:0006310">
    <property type="term" value="P:DNA recombination"/>
    <property type="evidence" value="ECO:0007669"/>
    <property type="project" value="UniProtKB-KW"/>
</dbReference>
<dbReference type="RefSeq" id="WP_007651504.1">
    <property type="nucleotide sequence ID" value="NZ_ANLA01000024.1"/>
</dbReference>
<dbReference type="InterPro" id="IPR013762">
    <property type="entry name" value="Integrase-like_cat_sf"/>
</dbReference>
<dbReference type="InterPro" id="IPR011010">
    <property type="entry name" value="DNA_brk_join_enz"/>
</dbReference>
<dbReference type="eggNOG" id="COG4974">
    <property type="taxonomic scope" value="Bacteria"/>
</dbReference>
<dbReference type="OrthoDB" id="9801717at2"/>
<dbReference type="EMBL" id="ANLA01000024">
    <property type="protein sequence ID" value="EMQ93880.1"/>
    <property type="molecule type" value="Genomic_DNA"/>
</dbReference>
<keyword evidence="2" id="KW-0229">DNA integration</keyword>
<dbReference type="Pfam" id="PF00589">
    <property type="entry name" value="Phage_integrase"/>
    <property type="match status" value="1"/>
</dbReference>
<organism evidence="6 7">
    <name type="scientific">Xanthomarina gelatinilytica</name>
    <dbReference type="NCBI Taxonomy" id="1137281"/>
    <lineage>
        <taxon>Bacteria</taxon>
        <taxon>Pseudomonadati</taxon>
        <taxon>Bacteroidota</taxon>
        <taxon>Flavobacteriia</taxon>
        <taxon>Flavobacteriales</taxon>
        <taxon>Flavobacteriaceae</taxon>
        <taxon>Xanthomarina</taxon>
    </lineage>
</organism>
<dbReference type="GO" id="GO:0003677">
    <property type="term" value="F:DNA binding"/>
    <property type="evidence" value="ECO:0007669"/>
    <property type="project" value="UniProtKB-KW"/>
</dbReference>
<dbReference type="InterPro" id="IPR050090">
    <property type="entry name" value="Tyrosine_recombinase_XerCD"/>
</dbReference>
<proteinExistence type="inferred from homology"/>
<dbReference type="PANTHER" id="PTHR30349">
    <property type="entry name" value="PHAGE INTEGRASE-RELATED"/>
    <property type="match status" value="1"/>
</dbReference>